<dbReference type="EMBL" id="PYYB01000001">
    <property type="protein sequence ID" value="PTL59185.1"/>
    <property type="molecule type" value="Genomic_DNA"/>
</dbReference>
<dbReference type="SUPFAM" id="SSF88659">
    <property type="entry name" value="Sigma3 and sigma4 domains of RNA polymerase sigma factors"/>
    <property type="match status" value="2"/>
</dbReference>
<dbReference type="Pfam" id="PF04545">
    <property type="entry name" value="Sigma70_r4"/>
    <property type="match status" value="1"/>
</dbReference>
<dbReference type="InterPro" id="IPR007627">
    <property type="entry name" value="RNA_pol_sigma70_r2"/>
</dbReference>
<organism evidence="7 8">
    <name type="scientific">Paraconexibacter algicola</name>
    <dbReference type="NCBI Taxonomy" id="2133960"/>
    <lineage>
        <taxon>Bacteria</taxon>
        <taxon>Bacillati</taxon>
        <taxon>Actinomycetota</taxon>
        <taxon>Thermoleophilia</taxon>
        <taxon>Solirubrobacterales</taxon>
        <taxon>Paraconexibacteraceae</taxon>
        <taxon>Paraconexibacter</taxon>
    </lineage>
</organism>
<evidence type="ECO:0000256" key="1">
    <source>
        <dbReference type="ARBA" id="ARBA00023015"/>
    </source>
</evidence>
<proteinExistence type="predicted"/>
<keyword evidence="4" id="KW-0804">Transcription</keyword>
<evidence type="ECO:0000313" key="8">
    <source>
        <dbReference type="Proteomes" id="UP000240739"/>
    </source>
</evidence>
<dbReference type="AlphaFoldDB" id="A0A2T4UIZ5"/>
<dbReference type="InterPro" id="IPR007624">
    <property type="entry name" value="RNA_pol_sigma70_r3"/>
</dbReference>
<keyword evidence="8" id="KW-1185">Reference proteome</keyword>
<dbReference type="NCBIfam" id="TIGR02479">
    <property type="entry name" value="FliA_WhiG"/>
    <property type="match status" value="1"/>
</dbReference>
<reference evidence="7 8" key="1">
    <citation type="submission" date="2018-03" db="EMBL/GenBank/DDBJ databases">
        <title>Aquarubrobacter algicola gen. nov., sp. nov., a novel actinobacterium isolated from shallow eutrophic lake during the end of cyanobacterial harmful algal blooms.</title>
        <authorList>
            <person name="Chun S.J."/>
        </authorList>
    </citation>
    <scope>NUCLEOTIDE SEQUENCE [LARGE SCALE GENOMIC DNA]</scope>
    <source>
        <strain evidence="7 8">Seoho-28</strain>
    </source>
</reference>
<feature type="domain" description="RNA polymerase sigma-70" evidence="6">
    <location>
        <begin position="250"/>
        <end position="276"/>
    </location>
</feature>
<dbReference type="CDD" id="cd06171">
    <property type="entry name" value="Sigma70_r4"/>
    <property type="match status" value="1"/>
</dbReference>
<dbReference type="GO" id="GO:0003677">
    <property type="term" value="F:DNA binding"/>
    <property type="evidence" value="ECO:0007669"/>
    <property type="project" value="UniProtKB-KW"/>
</dbReference>
<dbReference type="GO" id="GO:0003899">
    <property type="term" value="F:DNA-directed RNA polymerase activity"/>
    <property type="evidence" value="ECO:0007669"/>
    <property type="project" value="InterPro"/>
</dbReference>
<name>A0A2T4UIZ5_9ACTN</name>
<dbReference type="SUPFAM" id="SSF88946">
    <property type="entry name" value="Sigma2 domain of RNA polymerase sigma factors"/>
    <property type="match status" value="1"/>
</dbReference>
<evidence type="ECO:0000313" key="7">
    <source>
        <dbReference type="EMBL" id="PTL59185.1"/>
    </source>
</evidence>
<feature type="compositionally biased region" description="Polar residues" evidence="5">
    <location>
        <begin position="1"/>
        <end position="26"/>
    </location>
</feature>
<dbReference type="Gene3D" id="1.10.1740.10">
    <property type="match status" value="1"/>
</dbReference>
<evidence type="ECO:0000259" key="6">
    <source>
        <dbReference type="PROSITE" id="PS00716"/>
    </source>
</evidence>
<dbReference type="Proteomes" id="UP000240739">
    <property type="component" value="Unassembled WGS sequence"/>
</dbReference>
<dbReference type="PANTHER" id="PTHR30385:SF7">
    <property type="entry name" value="RNA POLYMERASE SIGMA FACTOR FLIA"/>
    <property type="match status" value="1"/>
</dbReference>
<dbReference type="PIRSF" id="PIRSF000770">
    <property type="entry name" value="RNA_pol_sigma-SigE/K"/>
    <property type="match status" value="1"/>
</dbReference>
<dbReference type="Gene3D" id="1.20.140.160">
    <property type="match status" value="1"/>
</dbReference>
<keyword evidence="2" id="KW-0731">Sigma factor</keyword>
<dbReference type="Pfam" id="PF04542">
    <property type="entry name" value="Sigma70_r2"/>
    <property type="match status" value="1"/>
</dbReference>
<sequence>MGPTLSLSPPVTQPQRTNEPMQQVTSKPHRRLSSEDALALWKEYRRTEDRALRDRLVLTFAPLVKYIVYKKVREMPARCEVEDFISCGLEALIQSIDRYDPVKGATLEQYAWTRIHGAVLDELRRQDWAPRSVRRWERDMEKAADEFTTLHGRRPKTEELAAAMGVTAAELRRKRDEVTQSDVTSLNTTVMSDDETTIERLDTIASKDERLDPIHMAATDEAKTKFRAAFARLPRREREVAVLLYVKNMTLAEIGDILGVSESRVCQIHGAMKKTLRAALDADEALFKAVA</sequence>
<protein>
    <recommendedName>
        <fullName evidence="6">RNA polymerase sigma-70 domain-containing protein</fullName>
    </recommendedName>
</protein>
<dbReference type="PROSITE" id="PS00716">
    <property type="entry name" value="SIGMA70_2"/>
    <property type="match status" value="1"/>
</dbReference>
<feature type="region of interest" description="Disordered" evidence="5">
    <location>
        <begin position="1"/>
        <end position="31"/>
    </location>
</feature>
<accession>A0A2T4UIZ5</accession>
<dbReference type="PANTHER" id="PTHR30385">
    <property type="entry name" value="SIGMA FACTOR F FLAGELLAR"/>
    <property type="match status" value="1"/>
</dbReference>
<dbReference type="GO" id="GO:0006352">
    <property type="term" value="P:DNA-templated transcription initiation"/>
    <property type="evidence" value="ECO:0007669"/>
    <property type="project" value="InterPro"/>
</dbReference>
<evidence type="ECO:0000256" key="2">
    <source>
        <dbReference type="ARBA" id="ARBA00023082"/>
    </source>
</evidence>
<dbReference type="Pfam" id="PF04539">
    <property type="entry name" value="Sigma70_r3"/>
    <property type="match status" value="1"/>
</dbReference>
<evidence type="ECO:0000256" key="3">
    <source>
        <dbReference type="ARBA" id="ARBA00023125"/>
    </source>
</evidence>
<dbReference type="NCBIfam" id="TIGR02937">
    <property type="entry name" value="sigma70-ECF"/>
    <property type="match status" value="1"/>
</dbReference>
<keyword evidence="3" id="KW-0238">DNA-binding</keyword>
<dbReference type="GO" id="GO:0016987">
    <property type="term" value="F:sigma factor activity"/>
    <property type="evidence" value="ECO:0007669"/>
    <property type="project" value="UniProtKB-KW"/>
</dbReference>
<evidence type="ECO:0000256" key="4">
    <source>
        <dbReference type="ARBA" id="ARBA00023163"/>
    </source>
</evidence>
<dbReference type="InterPro" id="IPR014284">
    <property type="entry name" value="RNA_pol_sigma-70_dom"/>
</dbReference>
<gene>
    <name evidence="7" type="ORF">C7Y72_05740</name>
</gene>
<evidence type="ECO:0000256" key="5">
    <source>
        <dbReference type="SAM" id="MobiDB-lite"/>
    </source>
</evidence>
<dbReference type="InterPro" id="IPR012845">
    <property type="entry name" value="RNA_pol_sigma_FliA_WhiG"/>
</dbReference>
<keyword evidence="1" id="KW-0805">Transcription regulation</keyword>
<comment type="caution">
    <text evidence="7">The sequence shown here is derived from an EMBL/GenBank/DDBJ whole genome shotgun (WGS) entry which is preliminary data.</text>
</comment>
<dbReference type="InterPro" id="IPR013325">
    <property type="entry name" value="RNA_pol_sigma_r2"/>
</dbReference>
<dbReference type="InterPro" id="IPR000943">
    <property type="entry name" value="RNA_pol_sigma70"/>
</dbReference>
<dbReference type="InterPro" id="IPR013324">
    <property type="entry name" value="RNA_pol_sigma_r3/r4-like"/>
</dbReference>
<dbReference type="InterPro" id="IPR007630">
    <property type="entry name" value="RNA_pol_sigma70_r4"/>
</dbReference>
<dbReference type="PRINTS" id="PR00046">
    <property type="entry name" value="SIGMA70FCT"/>
</dbReference>